<protein>
    <submittedName>
        <fullName evidence="1">Uncharacterized protein</fullName>
    </submittedName>
</protein>
<evidence type="ECO:0000313" key="1">
    <source>
        <dbReference type="EMBL" id="KAF7361954.1"/>
    </source>
</evidence>
<sequence>METLVLPTELERHVFELCVCSRPETVPTLMLVAWRVKEWVEPFLYRTLITLPLLLVDRYPMLTERTLSTVLRSKPPAFFHNSVRHLFVYTFRSDFVKFVLSICTGVQNLWSFQASNLLVDLSVKPLPLKRLHTTPMPLFLNVSPSDPLFSRLTHLELMGSPKEDIDISATLALLPRLTHLAFNENHTAMLISSYNSVLHNCTSLLVLVSLRGRSFATSSLHEEYEDDLLQDSRFVVVTIGCLWFEDWQMEVLNGTGYWNQAEAFIAKRRAGEIDATEYMIPYCTS</sequence>
<dbReference type="Proteomes" id="UP000620124">
    <property type="component" value="Unassembled WGS sequence"/>
</dbReference>
<dbReference type="EMBL" id="JACAZI010000004">
    <property type="protein sequence ID" value="KAF7361954.1"/>
    <property type="molecule type" value="Genomic_DNA"/>
</dbReference>
<dbReference type="AlphaFoldDB" id="A0A8H6YP67"/>
<keyword evidence="2" id="KW-1185">Reference proteome</keyword>
<gene>
    <name evidence="1" type="ORF">MVEN_00540400</name>
</gene>
<comment type="caution">
    <text evidence="1">The sequence shown here is derived from an EMBL/GenBank/DDBJ whole genome shotgun (WGS) entry which is preliminary data.</text>
</comment>
<accession>A0A8H6YP67</accession>
<proteinExistence type="predicted"/>
<reference evidence="1" key="1">
    <citation type="submission" date="2020-05" db="EMBL/GenBank/DDBJ databases">
        <title>Mycena genomes resolve the evolution of fungal bioluminescence.</title>
        <authorList>
            <person name="Tsai I.J."/>
        </authorList>
    </citation>
    <scope>NUCLEOTIDE SEQUENCE</scope>
    <source>
        <strain evidence="1">CCC161011</strain>
    </source>
</reference>
<evidence type="ECO:0000313" key="2">
    <source>
        <dbReference type="Proteomes" id="UP000620124"/>
    </source>
</evidence>
<dbReference type="OrthoDB" id="3145912at2759"/>
<name>A0A8H6YP67_9AGAR</name>
<organism evidence="1 2">
    <name type="scientific">Mycena venus</name>
    <dbReference type="NCBI Taxonomy" id="2733690"/>
    <lineage>
        <taxon>Eukaryota</taxon>
        <taxon>Fungi</taxon>
        <taxon>Dikarya</taxon>
        <taxon>Basidiomycota</taxon>
        <taxon>Agaricomycotina</taxon>
        <taxon>Agaricomycetes</taxon>
        <taxon>Agaricomycetidae</taxon>
        <taxon>Agaricales</taxon>
        <taxon>Marasmiineae</taxon>
        <taxon>Mycenaceae</taxon>
        <taxon>Mycena</taxon>
    </lineage>
</organism>